<organism evidence="2 3">
    <name type="scientific">Trapa natans</name>
    <name type="common">Water chestnut</name>
    <dbReference type="NCBI Taxonomy" id="22666"/>
    <lineage>
        <taxon>Eukaryota</taxon>
        <taxon>Viridiplantae</taxon>
        <taxon>Streptophyta</taxon>
        <taxon>Embryophyta</taxon>
        <taxon>Tracheophyta</taxon>
        <taxon>Spermatophyta</taxon>
        <taxon>Magnoliopsida</taxon>
        <taxon>eudicotyledons</taxon>
        <taxon>Gunneridae</taxon>
        <taxon>Pentapetalae</taxon>
        <taxon>rosids</taxon>
        <taxon>malvids</taxon>
        <taxon>Myrtales</taxon>
        <taxon>Lythraceae</taxon>
        <taxon>Trapa</taxon>
    </lineage>
</organism>
<gene>
    <name evidence="2" type="ORF">SAY86_014477</name>
</gene>
<evidence type="ECO:0000313" key="2">
    <source>
        <dbReference type="EMBL" id="KAK4772702.1"/>
    </source>
</evidence>
<keyword evidence="3" id="KW-1185">Reference proteome</keyword>
<dbReference type="EMBL" id="JAXQNO010000020">
    <property type="protein sequence ID" value="KAK4772702.1"/>
    <property type="molecule type" value="Genomic_DNA"/>
</dbReference>
<comment type="caution">
    <text evidence="2">The sequence shown here is derived from an EMBL/GenBank/DDBJ whole genome shotgun (WGS) entry which is preliminary data.</text>
</comment>
<dbReference type="PROSITE" id="PS50053">
    <property type="entry name" value="UBIQUITIN_2"/>
    <property type="match status" value="1"/>
</dbReference>
<dbReference type="PANTHER" id="PTHR47725:SF2">
    <property type="entry name" value="UBIQUITIN-LIKE DOMAIN-CONTAINING PROTEIN"/>
    <property type="match status" value="1"/>
</dbReference>
<dbReference type="Proteomes" id="UP001346149">
    <property type="component" value="Unassembled WGS sequence"/>
</dbReference>
<name>A0AAN7L1A4_TRANT</name>
<dbReference type="InterPro" id="IPR029071">
    <property type="entry name" value="Ubiquitin-like_domsf"/>
</dbReference>
<dbReference type="PANTHER" id="PTHR47725">
    <property type="entry name" value="OS03G0364000 PROTEIN"/>
    <property type="match status" value="1"/>
</dbReference>
<accession>A0AAN7L1A4</accession>
<evidence type="ECO:0000259" key="1">
    <source>
        <dbReference type="PROSITE" id="PS50053"/>
    </source>
</evidence>
<protein>
    <recommendedName>
        <fullName evidence="1">Ubiquitin-like domain-containing protein</fullName>
    </recommendedName>
</protein>
<dbReference type="Pfam" id="PF00240">
    <property type="entry name" value="ubiquitin"/>
    <property type="match status" value="1"/>
</dbReference>
<dbReference type="AlphaFoldDB" id="A0AAN7L1A4"/>
<reference evidence="2 3" key="1">
    <citation type="journal article" date="2023" name="Hortic Res">
        <title>Pangenome of water caltrop reveals structural variations and asymmetric subgenome divergence after allopolyploidization.</title>
        <authorList>
            <person name="Zhang X."/>
            <person name="Chen Y."/>
            <person name="Wang L."/>
            <person name="Yuan Y."/>
            <person name="Fang M."/>
            <person name="Shi L."/>
            <person name="Lu R."/>
            <person name="Comes H.P."/>
            <person name="Ma Y."/>
            <person name="Chen Y."/>
            <person name="Huang G."/>
            <person name="Zhou Y."/>
            <person name="Zheng Z."/>
            <person name="Qiu Y."/>
        </authorList>
    </citation>
    <scope>NUCLEOTIDE SEQUENCE [LARGE SCALE GENOMIC DNA]</scope>
    <source>
        <strain evidence="2">F231</strain>
    </source>
</reference>
<dbReference type="SMART" id="SM00213">
    <property type="entry name" value="UBQ"/>
    <property type="match status" value="1"/>
</dbReference>
<dbReference type="SUPFAM" id="SSF54236">
    <property type="entry name" value="Ubiquitin-like"/>
    <property type="match status" value="1"/>
</dbReference>
<dbReference type="Gene3D" id="3.10.20.90">
    <property type="entry name" value="Phosphatidylinositol 3-kinase Catalytic Subunit, Chain A, domain 1"/>
    <property type="match status" value="1"/>
</dbReference>
<proteinExistence type="predicted"/>
<feature type="domain" description="Ubiquitin-like" evidence="1">
    <location>
        <begin position="42"/>
        <end position="105"/>
    </location>
</feature>
<dbReference type="InterPro" id="IPR000626">
    <property type="entry name" value="Ubiquitin-like_dom"/>
</dbReference>
<evidence type="ECO:0000313" key="3">
    <source>
        <dbReference type="Proteomes" id="UP001346149"/>
    </source>
</evidence>
<sequence length="136" mass="15597">MSTSFDLTSIHWTCPYFSQDITVSIIYRIEVSEEASLSFSKMSMYIRVKRNKTTYFITCEPTETTLNIKEKLHNLIDQPVNDQRLILLGTGEILEDMKSLADQKVLFLPKVAGSSFLFSVSDACLDFRLKMMLLLP</sequence>
<dbReference type="CDD" id="cd17039">
    <property type="entry name" value="Ubl_ubiquitin_like"/>
    <property type="match status" value="1"/>
</dbReference>